<organism evidence="2 3">
    <name type="scientific">Undibacterium arcticum</name>
    <dbReference type="NCBI Taxonomy" id="1762892"/>
    <lineage>
        <taxon>Bacteria</taxon>
        <taxon>Pseudomonadati</taxon>
        <taxon>Pseudomonadota</taxon>
        <taxon>Betaproteobacteria</taxon>
        <taxon>Burkholderiales</taxon>
        <taxon>Oxalobacteraceae</taxon>
        <taxon>Undibacterium</taxon>
    </lineage>
</organism>
<reference evidence="3" key="1">
    <citation type="journal article" date="2019" name="Int. J. Syst. Evol. Microbiol.">
        <title>The Global Catalogue of Microorganisms (GCM) 10K type strain sequencing project: providing services to taxonomists for standard genome sequencing and annotation.</title>
        <authorList>
            <consortium name="The Broad Institute Genomics Platform"/>
            <consortium name="The Broad Institute Genome Sequencing Center for Infectious Disease"/>
            <person name="Wu L."/>
            <person name="Ma J."/>
        </authorList>
    </citation>
    <scope>NUCLEOTIDE SEQUENCE [LARGE SCALE GENOMIC DNA]</scope>
    <source>
        <strain evidence="3">KCTC 42986</strain>
    </source>
</reference>
<dbReference type="RefSeq" id="WP_390333167.1">
    <property type="nucleotide sequence ID" value="NZ_JBHRTP010000092.1"/>
</dbReference>
<dbReference type="EMBL" id="JBHRTP010000092">
    <property type="protein sequence ID" value="MFC3110950.1"/>
    <property type="molecule type" value="Genomic_DNA"/>
</dbReference>
<dbReference type="NCBIfam" id="NF038324">
    <property type="entry name" value="DrmB_fam"/>
    <property type="match status" value="1"/>
</dbReference>
<accession>A0ABV7FAK8</accession>
<dbReference type="InterPro" id="IPR018973">
    <property type="entry name" value="MZB"/>
</dbReference>
<keyword evidence="3" id="KW-1185">Reference proteome</keyword>
<dbReference type="InterPro" id="IPR047721">
    <property type="entry name" value="DrmB"/>
</dbReference>
<dbReference type="Proteomes" id="UP001595530">
    <property type="component" value="Unassembled WGS sequence"/>
</dbReference>
<feature type="domain" description="MrfA-like Zn-binding" evidence="1">
    <location>
        <begin position="475"/>
        <end position="575"/>
    </location>
</feature>
<evidence type="ECO:0000259" key="1">
    <source>
        <dbReference type="Pfam" id="PF09369"/>
    </source>
</evidence>
<gene>
    <name evidence="2" type="primary">drmB</name>
    <name evidence="2" type="ORF">ACFOFO_23855</name>
</gene>
<protein>
    <submittedName>
        <fullName evidence="2">DrmB family protein</fullName>
    </submittedName>
</protein>
<dbReference type="Pfam" id="PF09369">
    <property type="entry name" value="MZB"/>
    <property type="match status" value="1"/>
</dbReference>
<evidence type="ECO:0000313" key="2">
    <source>
        <dbReference type="EMBL" id="MFC3110950.1"/>
    </source>
</evidence>
<sequence length="613" mass="68407">MPDNLIGEIRRSAVLMTYAPGAIMDMRADGGPVSAVSAGLEEWDRSAPLAGNLKFQKIIERRLCKKLGKKYFRLPPVLEDGATKPGTDDLDPAALVARRFPEWLQCPSCEILRPASKWANDAGRAYRYCALCTQKQPGGKKVYAVPVRFATACYSGHLAEFPWHFWLGHAPDCKSRDELKLTSEGPGLAGLVVRCPDCKHKRSLDGAFGKKALSGLKCLGKRPWLRTDDAACSCTGENGNYRVVQRGASNLYYPVIESALDIPPWTRNLERMLGDHWDTLADIPLLQDRIDYIPTSTTLVRILEREGMTAKELANRFEQMQQDLDGSNPEDMRPDEYRVFTSGGSEQDEEFETYAEPVPESMKPYFSKIIRVARLREVRVVRGFTRINPPFDPDGADVAPISVTPLHWLPAIEVRGEGIFLQFNLRRLAEWETRAEIIERCAVADASWTVEWHSRNEDKPKPYPASPRLLLMHTFAHALIRQLTLECGYSSASLRERLYVSEGEQGMAGLLIYTATPDSDGTLGGLQRQAMPDLLGPAVEGAIRSAQWCSSDPLCINGEMTAPESHSLASCHSCTMVPETSCEMHNRFLDRALLVGKDDNPTLGYFRALLETE</sequence>
<name>A0ABV7FAK8_9BURK</name>
<comment type="caution">
    <text evidence="2">The sequence shown here is derived from an EMBL/GenBank/DDBJ whole genome shotgun (WGS) entry which is preliminary data.</text>
</comment>
<evidence type="ECO:0000313" key="3">
    <source>
        <dbReference type="Proteomes" id="UP001595530"/>
    </source>
</evidence>
<proteinExistence type="predicted"/>